<dbReference type="Gene3D" id="3.30.160.140">
    <property type="entry name" value="Shew3726-like"/>
    <property type="match status" value="1"/>
</dbReference>
<geneLocation type="plasmid" evidence="1">
    <name>pl1</name>
</geneLocation>
<keyword evidence="1" id="KW-0614">Plasmid</keyword>
<sequence>MHVTFPDESPVFDGASLVVRFVAVANNEPVVCAITAEALEDHFGADSALEAAMLAAFDRGRGRIRAICAEALDGSGGEGVTLHSGLFRIAEAGASRDSSA</sequence>
<gene>
    <name evidence="1" type="ORF">N0A02_33655</name>
</gene>
<keyword evidence="2" id="KW-1185">Reference proteome</keyword>
<dbReference type="RefSeq" id="WP_349546000.1">
    <property type="nucleotide sequence ID" value="NZ_JAOALG010000003.1"/>
</dbReference>
<dbReference type="InterPro" id="IPR009962">
    <property type="entry name" value="DUF1488"/>
</dbReference>
<organism evidence="1 2">
    <name type="scientific">Paraburkholderia acidicola</name>
    <dbReference type="NCBI Taxonomy" id="1912599"/>
    <lineage>
        <taxon>Bacteria</taxon>
        <taxon>Pseudomonadati</taxon>
        <taxon>Pseudomonadota</taxon>
        <taxon>Betaproteobacteria</taxon>
        <taxon>Burkholderiales</taxon>
        <taxon>Burkholderiaceae</taxon>
        <taxon>Paraburkholderia</taxon>
    </lineage>
</organism>
<reference evidence="1 2" key="1">
    <citation type="journal article" date="2024" name="Chem. Sci.">
        <title>Discovery of a lagriamide polyketide by integrated genome mining, isotopic labeling, and untargeted metabolomics.</title>
        <authorList>
            <person name="Fergusson C.H."/>
            <person name="Saulog J."/>
            <person name="Paulo B.S."/>
            <person name="Wilson D.M."/>
            <person name="Liu D.Y."/>
            <person name="Morehouse N.J."/>
            <person name="Waterworth S."/>
            <person name="Barkei J."/>
            <person name="Gray C.A."/>
            <person name="Kwan J.C."/>
            <person name="Eustaquio A.S."/>
            <person name="Linington R.G."/>
        </authorList>
    </citation>
    <scope>NUCLEOTIDE SEQUENCE [LARGE SCALE GENOMIC DNA]</scope>
    <source>
        <strain evidence="1 2">RL17-338-BIF-B</strain>
    </source>
</reference>
<name>A0ABV1LYL3_9BURK</name>
<dbReference type="EMBL" id="JAOALG010000003">
    <property type="protein sequence ID" value="MEQ5844403.1"/>
    <property type="molecule type" value="Genomic_DNA"/>
</dbReference>
<protein>
    <submittedName>
        <fullName evidence="1">DUF1488 domain-containing protein</fullName>
    </submittedName>
</protein>
<comment type="caution">
    <text evidence="1">The sequence shown here is derived from an EMBL/GenBank/DDBJ whole genome shotgun (WGS) entry which is preliminary data.</text>
</comment>
<evidence type="ECO:0000313" key="2">
    <source>
        <dbReference type="Proteomes" id="UP001469089"/>
    </source>
</evidence>
<dbReference type="SUPFAM" id="SSF160272">
    <property type="entry name" value="Shew3726-like"/>
    <property type="match status" value="1"/>
</dbReference>
<accession>A0ABV1LYL3</accession>
<evidence type="ECO:0000313" key="1">
    <source>
        <dbReference type="EMBL" id="MEQ5844403.1"/>
    </source>
</evidence>
<dbReference type="Proteomes" id="UP001469089">
    <property type="component" value="Unassembled WGS sequence"/>
</dbReference>
<proteinExistence type="predicted"/>
<dbReference type="InterPro" id="IPR036692">
    <property type="entry name" value="Shew3726-like_sf"/>
</dbReference>
<dbReference type="Pfam" id="PF07369">
    <property type="entry name" value="DUF1488"/>
    <property type="match status" value="1"/>
</dbReference>